<dbReference type="Gene3D" id="1.10.287.950">
    <property type="entry name" value="Methyl-accepting chemotaxis protein"/>
    <property type="match status" value="1"/>
</dbReference>
<evidence type="ECO:0000256" key="6">
    <source>
        <dbReference type="ARBA" id="ARBA00022989"/>
    </source>
</evidence>
<comment type="similarity">
    <text evidence="9">Belongs to the methyl-accepting chemotaxis (MCP) protein family.</text>
</comment>
<reference evidence="13 14" key="1">
    <citation type="submission" date="2018-08" db="EMBL/GenBank/DDBJ databases">
        <title>Recombination of ecologically and evolutionarily significant loci maintains genetic cohesion in the Pseudomonas syringae species complex.</title>
        <authorList>
            <person name="Dillon M."/>
            <person name="Thakur S."/>
            <person name="Almeida R.N.D."/>
            <person name="Weir B.S."/>
            <person name="Guttman D.S."/>
        </authorList>
    </citation>
    <scope>NUCLEOTIDE SEQUENCE [LARGE SCALE GENOMIC DNA]</scope>
    <source>
        <strain evidence="13 14">ICMP 535</strain>
    </source>
</reference>
<evidence type="ECO:0000256" key="9">
    <source>
        <dbReference type="ARBA" id="ARBA00029447"/>
    </source>
</evidence>
<feature type="transmembrane region" description="Helical" evidence="11">
    <location>
        <begin position="17"/>
        <end position="36"/>
    </location>
</feature>
<dbReference type="SUPFAM" id="SSF58104">
    <property type="entry name" value="Methyl-accepting chemotaxis protein (MCP) signaling domain"/>
    <property type="match status" value="1"/>
</dbReference>
<organism evidence="13 14">
    <name type="scientific">Pseudomonas amygdali pv. mori</name>
    <dbReference type="NCBI Taxonomy" id="34065"/>
    <lineage>
        <taxon>Bacteria</taxon>
        <taxon>Pseudomonadati</taxon>
        <taxon>Pseudomonadota</taxon>
        <taxon>Gammaproteobacteria</taxon>
        <taxon>Pseudomonadales</taxon>
        <taxon>Pseudomonadaceae</taxon>
        <taxon>Pseudomonas</taxon>
        <taxon>Pseudomonas amygdali</taxon>
    </lineage>
</organism>
<dbReference type="GO" id="GO:0005886">
    <property type="term" value="C:plasma membrane"/>
    <property type="evidence" value="ECO:0007669"/>
    <property type="project" value="UniProtKB-SubCell"/>
</dbReference>
<keyword evidence="7 11" id="KW-0472">Membrane</keyword>
<dbReference type="Proteomes" id="UP000279553">
    <property type="component" value="Unassembled WGS sequence"/>
</dbReference>
<dbReference type="FunFam" id="1.10.287.950:FF:000001">
    <property type="entry name" value="Methyl-accepting chemotaxis sensory transducer"/>
    <property type="match status" value="1"/>
</dbReference>
<evidence type="ECO:0000256" key="8">
    <source>
        <dbReference type="ARBA" id="ARBA00023224"/>
    </source>
</evidence>
<comment type="caution">
    <text evidence="13">The sequence shown here is derived from an EMBL/GenBank/DDBJ whole genome shotgun (WGS) entry which is preliminary data.</text>
</comment>
<dbReference type="PANTHER" id="PTHR32089:SF120">
    <property type="entry name" value="METHYL-ACCEPTING CHEMOTAXIS PROTEIN TLPQ"/>
    <property type="match status" value="1"/>
</dbReference>
<evidence type="ECO:0000259" key="12">
    <source>
        <dbReference type="PROSITE" id="PS50111"/>
    </source>
</evidence>
<keyword evidence="3" id="KW-0488">Methylation</keyword>
<name>A0A3M4L4J8_PSEA0</name>
<feature type="transmembrane region" description="Helical" evidence="11">
    <location>
        <begin position="196"/>
        <end position="216"/>
    </location>
</feature>
<keyword evidence="8 10" id="KW-0807">Transducer</keyword>
<evidence type="ECO:0000256" key="5">
    <source>
        <dbReference type="ARBA" id="ARBA00022692"/>
    </source>
</evidence>
<dbReference type="InterPro" id="IPR024478">
    <property type="entry name" value="HlyB_4HB_MCP"/>
</dbReference>
<evidence type="ECO:0000256" key="3">
    <source>
        <dbReference type="ARBA" id="ARBA00022481"/>
    </source>
</evidence>
<evidence type="ECO:0000256" key="10">
    <source>
        <dbReference type="PROSITE-ProRule" id="PRU00284"/>
    </source>
</evidence>
<keyword evidence="6 11" id="KW-1133">Transmembrane helix</keyword>
<evidence type="ECO:0000256" key="11">
    <source>
        <dbReference type="SAM" id="Phobius"/>
    </source>
</evidence>
<accession>A0A3M4L4J8</accession>
<keyword evidence="4" id="KW-0145">Chemotaxis</keyword>
<evidence type="ECO:0000256" key="2">
    <source>
        <dbReference type="ARBA" id="ARBA00022475"/>
    </source>
</evidence>
<comment type="subcellular location">
    <subcellularLocation>
        <location evidence="1">Cell membrane</location>
        <topology evidence="1">Multi-pass membrane protein</topology>
    </subcellularLocation>
</comment>
<dbReference type="PANTHER" id="PTHR32089">
    <property type="entry name" value="METHYL-ACCEPTING CHEMOTAXIS PROTEIN MCPB"/>
    <property type="match status" value="1"/>
</dbReference>
<evidence type="ECO:0000313" key="14">
    <source>
        <dbReference type="Proteomes" id="UP000279553"/>
    </source>
</evidence>
<dbReference type="Pfam" id="PF12729">
    <property type="entry name" value="4HB_MCP_1"/>
    <property type="match status" value="1"/>
</dbReference>
<gene>
    <name evidence="13" type="ORF">ALQ05_01555</name>
</gene>
<proteinExistence type="inferred from homology"/>
<dbReference type="SMART" id="SM00283">
    <property type="entry name" value="MA"/>
    <property type="match status" value="1"/>
</dbReference>
<feature type="domain" description="Methyl-accepting transducer" evidence="12">
    <location>
        <begin position="277"/>
        <end position="513"/>
    </location>
</feature>
<dbReference type="AlphaFoldDB" id="A0A3M4L4J8"/>
<keyword evidence="5 11" id="KW-0812">Transmembrane</keyword>
<dbReference type="PROSITE" id="PS50111">
    <property type="entry name" value="CHEMOTAXIS_TRANSDUC_2"/>
    <property type="match status" value="1"/>
</dbReference>
<keyword evidence="2" id="KW-1003">Cell membrane</keyword>
<dbReference type="PRINTS" id="PR00260">
    <property type="entry name" value="CHEMTRNSDUCR"/>
</dbReference>
<evidence type="ECO:0000256" key="7">
    <source>
        <dbReference type="ARBA" id="ARBA00023136"/>
    </source>
</evidence>
<dbReference type="InterPro" id="IPR004090">
    <property type="entry name" value="Chemotax_Me-accpt_rcpt"/>
</dbReference>
<dbReference type="GO" id="GO:0007165">
    <property type="term" value="P:signal transduction"/>
    <property type="evidence" value="ECO:0007669"/>
    <property type="project" value="UniProtKB-KW"/>
</dbReference>
<evidence type="ECO:0000256" key="1">
    <source>
        <dbReference type="ARBA" id="ARBA00004651"/>
    </source>
</evidence>
<evidence type="ECO:0000313" key="13">
    <source>
        <dbReference type="EMBL" id="RMQ36396.1"/>
    </source>
</evidence>
<protein>
    <submittedName>
        <fullName evidence="13">Methyl-accepting chemotaxis protein</fullName>
    </submittedName>
</protein>
<dbReference type="GO" id="GO:0006935">
    <property type="term" value="P:chemotaxis"/>
    <property type="evidence" value="ECO:0007669"/>
    <property type="project" value="UniProtKB-KW"/>
</dbReference>
<dbReference type="InterPro" id="IPR004089">
    <property type="entry name" value="MCPsignal_dom"/>
</dbReference>
<dbReference type="CDD" id="cd11386">
    <property type="entry name" value="MCP_signal"/>
    <property type="match status" value="1"/>
</dbReference>
<dbReference type="GO" id="GO:0004888">
    <property type="term" value="F:transmembrane signaling receptor activity"/>
    <property type="evidence" value="ECO:0007669"/>
    <property type="project" value="InterPro"/>
</dbReference>
<evidence type="ECO:0000256" key="4">
    <source>
        <dbReference type="ARBA" id="ARBA00022500"/>
    </source>
</evidence>
<dbReference type="Pfam" id="PF00015">
    <property type="entry name" value="MCPsignal"/>
    <property type="match status" value="1"/>
</dbReference>
<sequence>MSQTQAPHGGFTIKQRLMASTFAIIVAFIALSFFMIHTLKTSTENVDALYNRDFLATEAVNNIDGALTRVDINILRMIAIGNPEQTAGWKNENEAAFAKLDELTVLLGKDTAETLDVTLTQQLQRDYTKLRDGMRHQTSVIQTGDIAAATNINRTEVKPFAEQVFKTLQTLREQGKQKAGERFEAQEASATRTNNLSITATLLIAVLGVVVTLLTIRSILAAIGGEPDTVATITRTIARGDLSSTIKVNANDNTSVAAAVVAMQTQLRDTLQQISNSATQLAAAAEEMTAITEDGVQGIQRQNNEIDQAATAVNEMTSAVEEVARNAEHTARSSSNATSAAQAGLGLVKKTVSAINTMSTDVQKTAVLIGELADQSRDIGKVLDVIRGLAEQTNLLALNAAIEAARAGEAGRGFAVVADEVRALAHRTQQSTSEIERLVSNIQNGTDRAVSSMRGNTELASDTLSIAEGANDSLSVISTAVSEINDLNLVIASAAQQQAHVAREVDRNLVNIRDLSAQSSSGAQQTSSASRELSTLALDLNNIVGRFRLS</sequence>
<dbReference type="RefSeq" id="WP_117140281.1">
    <property type="nucleotide sequence ID" value="NZ_RBRD01000164.1"/>
</dbReference>
<dbReference type="EMBL" id="RBRD01000164">
    <property type="protein sequence ID" value="RMQ36396.1"/>
    <property type="molecule type" value="Genomic_DNA"/>
</dbReference>